<dbReference type="EMBL" id="BCTB01000050">
    <property type="protein sequence ID" value="GAT17117.1"/>
    <property type="molecule type" value="Genomic_DNA"/>
</dbReference>
<dbReference type="PANTHER" id="PTHR35841">
    <property type="entry name" value="PHOSPHONATES-BINDING PERIPLASMIC PROTEIN"/>
    <property type="match status" value="1"/>
</dbReference>
<dbReference type="Gene3D" id="3.40.190.10">
    <property type="entry name" value="Periplasmic binding protein-like II"/>
    <property type="match status" value="2"/>
</dbReference>
<dbReference type="SUPFAM" id="SSF53850">
    <property type="entry name" value="Periplasmic binding protein-like II"/>
    <property type="match status" value="1"/>
</dbReference>
<evidence type="ECO:0000256" key="1">
    <source>
        <dbReference type="ARBA" id="ARBA00007162"/>
    </source>
</evidence>
<dbReference type="AlphaFoldDB" id="A0A100XIJ5"/>
<proteinExistence type="inferred from homology"/>
<dbReference type="OrthoDB" id="9764656at2"/>
<dbReference type="NCBIfam" id="TIGR01098">
    <property type="entry name" value="3A0109s03R"/>
    <property type="match status" value="1"/>
</dbReference>
<dbReference type="STRING" id="1797.RMCT_4086"/>
<dbReference type="Proteomes" id="UP000069654">
    <property type="component" value="Unassembled WGS sequence"/>
</dbReference>
<dbReference type="GO" id="GO:0055085">
    <property type="term" value="P:transmembrane transport"/>
    <property type="evidence" value="ECO:0007669"/>
    <property type="project" value="InterPro"/>
</dbReference>
<reference evidence="3 4" key="1">
    <citation type="journal article" date="2016" name="Genome Announc.">
        <title>Draft Genome Sequences of Five Rapidly Growing Mycobacterium Species, M. thermoresistibile, M. fortuitum subsp. acetamidolyticum, M. canariasense, M. brisbanense, and M. novocastrense.</title>
        <authorList>
            <person name="Katahira K."/>
            <person name="Ogura Y."/>
            <person name="Gotoh Y."/>
            <person name="Hayashi T."/>
        </authorList>
    </citation>
    <scope>NUCLEOTIDE SEQUENCE [LARGE SCALE GENOMIC DNA]</scope>
    <source>
        <strain evidence="3 4">JCM6362</strain>
    </source>
</reference>
<dbReference type="InterPro" id="IPR005770">
    <property type="entry name" value="PhnD"/>
</dbReference>
<organism evidence="3 4">
    <name type="scientific">Mycolicibacterium thermoresistibile</name>
    <name type="common">Mycobacterium thermoresistibile</name>
    <dbReference type="NCBI Taxonomy" id="1797"/>
    <lineage>
        <taxon>Bacteria</taxon>
        <taxon>Bacillati</taxon>
        <taxon>Actinomycetota</taxon>
        <taxon>Actinomycetes</taxon>
        <taxon>Mycobacteriales</taxon>
        <taxon>Mycobacteriaceae</taxon>
        <taxon>Mycolicibacterium</taxon>
    </lineage>
</organism>
<evidence type="ECO:0000313" key="3">
    <source>
        <dbReference type="EMBL" id="GAT17117.1"/>
    </source>
</evidence>
<dbReference type="GO" id="GO:0043190">
    <property type="term" value="C:ATP-binding cassette (ABC) transporter complex"/>
    <property type="evidence" value="ECO:0007669"/>
    <property type="project" value="InterPro"/>
</dbReference>
<protein>
    <submittedName>
        <fullName evidence="3">Phosphonate-binding periplasmic protein</fullName>
    </submittedName>
</protein>
<dbReference type="PROSITE" id="PS51257">
    <property type="entry name" value="PROKAR_LIPOPROTEIN"/>
    <property type="match status" value="1"/>
</dbReference>
<dbReference type="CDD" id="cd01071">
    <property type="entry name" value="PBP2_PhnD_like"/>
    <property type="match status" value="1"/>
</dbReference>
<name>A0A100XIJ5_MYCTH</name>
<comment type="similarity">
    <text evidence="1">Belongs to the phosphate/phosphite/phosphonate binding protein family.</text>
</comment>
<accession>A0A100XIJ5</accession>
<reference evidence="4" key="2">
    <citation type="submission" date="2016-02" db="EMBL/GenBank/DDBJ databases">
        <title>Draft genome sequence of five rapidly growing Mycobacterium species.</title>
        <authorList>
            <person name="Katahira K."/>
            <person name="Gotou Y."/>
            <person name="Iida K."/>
            <person name="Ogura Y."/>
            <person name="Hayashi T."/>
        </authorList>
    </citation>
    <scope>NUCLEOTIDE SEQUENCE [LARGE SCALE GENOMIC DNA]</scope>
    <source>
        <strain evidence="4">JCM6362</strain>
    </source>
</reference>
<evidence type="ECO:0000313" key="4">
    <source>
        <dbReference type="Proteomes" id="UP000069654"/>
    </source>
</evidence>
<keyword evidence="2" id="KW-0732">Signal</keyword>
<gene>
    <name evidence="3" type="ORF">RMCT_4086</name>
</gene>
<comment type="caution">
    <text evidence="3">The sequence shown here is derived from an EMBL/GenBank/DDBJ whole genome shotgun (WGS) entry which is preliminary data.</text>
</comment>
<dbReference type="Pfam" id="PF12974">
    <property type="entry name" value="Phosphonate-bd"/>
    <property type="match status" value="1"/>
</dbReference>
<dbReference type="PANTHER" id="PTHR35841:SF1">
    <property type="entry name" value="PHOSPHONATES-BINDING PERIPLASMIC PROTEIN"/>
    <property type="match status" value="1"/>
</dbReference>
<evidence type="ECO:0000256" key="2">
    <source>
        <dbReference type="ARBA" id="ARBA00022729"/>
    </source>
</evidence>
<dbReference type="OMA" id="CLADHLK"/>
<dbReference type="RefSeq" id="WP_003924405.1">
    <property type="nucleotide sequence ID" value="NZ_BCTB01000050.1"/>
</dbReference>
<sequence>MHIRLATTAAAVALVLAGCGGSGSNGTADGTSSSGASGSGQIFPDTLTLASVPAENSTDLKASYEPLIKLLEDETGAEVEFIQASDYAGVIEGIIADNVDLAFFGPFAYVVAGLNGADVAPLGAVVGEEGEDPGYQSYGLTRADNDEINSLADFAGRTVCFVDPGSTSGFLYPSAGLIEAGVIESGSEADISAAMTPVFAGGHDASALAIANGDCEAGFAFDSMVERTMIEKGDLEPGELKTVWKSETIAGSVFVANRSLGTEAIDKLTEVFTGKVNMPALERAGYCAGEECRITDERVWGVVATDDSAYDGVRKVCEVTGSEKCKS</sequence>